<gene>
    <name evidence="2" type="ORF">GXW74_02470</name>
</gene>
<proteinExistence type="predicted"/>
<sequence length="1030" mass="111216">MTSPLPPTIFDLCEPRDDVAKGTSSDADFAANLARVLRGGSEAPKEYAEPARFFANTFPTRGLKDLLRNVCGRLSGNGGSVAAIFRLDTTFGGGKTHGLIALVHAARGMPGVANPEEFVDPDLLPKGEVRIAAFDGENADPANGRRMAPDVLAYTPWGEIAYALAGREGYERVRRSDETGVAPGAETLAELFGGQPALILMDELAIYLRKVANRPGAKDQLTAFLTALFTAVESSPKAALVYTLAVGKDGRAGDAYSDENQFVADRMAEAMSVSARKATLLNPTEDDETVQVLLRRLFARVDRTRAPEVVAAYKEAWSKNREALAIEAAKPKTLEDFAASYPLHPEVLETLTAKTATLADFQRVRGMLRLLGRAVQRLWQEKPADAHAIHLHHIDPGFEPIRMEITTRLGQTMYVPAIRSDVAGEGGTLALGQEIDAKNHKGLPPFATYVARTILMHTLAFNEALKGLSPERLRYAVIGPALDLAFVEEARKAFVSQSAYLDDRPGVPMRFLVEANLTQIIRREEQNVDPGEARSQLNDLIKGIFKGQTLEMVPFPSGPWEVPDEVGEGKPLLVVMSPDAVSVGALVEEVPELIGRIYERKGSDGTAYRLLRNNVLFVVAEDGRVDAMRAKMTRRLALRALKSPSRLGELAEHQQATVREQEAKSEAEVAIAVQQCFRHIFFPSNLRIGSSTVSLAHTALEVHGASEKPGAGQQQVVRQLREARKLRTAEDEPDAPAYVRDRTPLRKGQITTAALREQFRQDATLPMLVGDDVFVRGIRLGVDRGEFVYRKGDLLYGKGDPHTPISVEEEAVVFTMAYAVEHNIWPRAEKKAAPGAEGATGGSSGSTTFTQPEGKGGGAAEGGGAAPTLGEGGGGTTTAPPPQHELLHAEGVLKEALNRIFEQASARKVAAISRLTVRVFEPADGFRLLGVVGAIRNAEIRASIKGEFETAAGSTVVVGFEGVPQDALPLRDFLDPQLKLAAEKDVTFVLSLGYKEGLPTSGEAPVKLVEQLTRFVTGAAYVEATAEPKP</sequence>
<organism evidence="2 3">
    <name type="scientific">Neoroseomonas eburnea</name>
    <dbReference type="NCBI Taxonomy" id="1346889"/>
    <lineage>
        <taxon>Bacteria</taxon>
        <taxon>Pseudomonadati</taxon>
        <taxon>Pseudomonadota</taxon>
        <taxon>Alphaproteobacteria</taxon>
        <taxon>Acetobacterales</taxon>
        <taxon>Acetobacteraceae</taxon>
        <taxon>Neoroseomonas</taxon>
    </lineage>
</organism>
<dbReference type="InterPro" id="IPR007555">
    <property type="entry name" value="DUF499"/>
</dbReference>
<dbReference type="Pfam" id="PF04465">
    <property type="entry name" value="DUF499"/>
    <property type="match status" value="1"/>
</dbReference>
<keyword evidence="3" id="KW-1185">Reference proteome</keyword>
<comment type="caution">
    <text evidence="2">The sequence shown here is derived from an EMBL/GenBank/DDBJ whole genome shotgun (WGS) entry which is preliminary data.</text>
</comment>
<keyword evidence="2" id="KW-0547">Nucleotide-binding</keyword>
<evidence type="ECO:0000256" key="1">
    <source>
        <dbReference type="SAM" id="MobiDB-lite"/>
    </source>
</evidence>
<dbReference type="Proteomes" id="UP001138709">
    <property type="component" value="Unassembled WGS sequence"/>
</dbReference>
<evidence type="ECO:0000313" key="2">
    <source>
        <dbReference type="EMBL" id="MBR0679338.1"/>
    </source>
</evidence>
<dbReference type="EMBL" id="JAAEDL010000002">
    <property type="protein sequence ID" value="MBR0679338.1"/>
    <property type="molecule type" value="Genomic_DNA"/>
</dbReference>
<feature type="compositionally biased region" description="Gly residues" evidence="1">
    <location>
        <begin position="854"/>
        <end position="876"/>
    </location>
</feature>
<dbReference type="GO" id="GO:0005524">
    <property type="term" value="F:ATP binding"/>
    <property type="evidence" value="ECO:0007669"/>
    <property type="project" value="UniProtKB-KW"/>
</dbReference>
<protein>
    <submittedName>
        <fullName evidence="2">ATP-binding protein</fullName>
    </submittedName>
</protein>
<keyword evidence="2" id="KW-0067">ATP-binding</keyword>
<dbReference type="RefSeq" id="WP_211844700.1">
    <property type="nucleotide sequence ID" value="NZ_JAAEDL010000002.1"/>
</dbReference>
<name>A0A9X9X6K2_9PROT</name>
<feature type="region of interest" description="Disordered" evidence="1">
    <location>
        <begin position="831"/>
        <end position="883"/>
    </location>
</feature>
<evidence type="ECO:0000313" key="3">
    <source>
        <dbReference type="Proteomes" id="UP001138709"/>
    </source>
</evidence>
<reference evidence="2" key="2">
    <citation type="journal article" date="2021" name="Syst. Appl. Microbiol.">
        <title>Roseomonas hellenica sp. nov., isolated from roots of wild-growing Alkanna tinctoria.</title>
        <authorList>
            <person name="Rat A."/>
            <person name="Naranjo H.D."/>
            <person name="Lebbe L."/>
            <person name="Cnockaert M."/>
            <person name="Krigas N."/>
            <person name="Grigoriadou K."/>
            <person name="Maloupa E."/>
            <person name="Willems A."/>
        </authorList>
    </citation>
    <scope>NUCLEOTIDE SEQUENCE</scope>
    <source>
        <strain evidence="2">LMG 31228</strain>
    </source>
</reference>
<accession>A0A9X9X6K2</accession>
<dbReference type="AlphaFoldDB" id="A0A9X9X6K2"/>
<reference evidence="2" key="1">
    <citation type="submission" date="2020-01" db="EMBL/GenBank/DDBJ databases">
        <authorList>
            <person name="Rat A."/>
        </authorList>
    </citation>
    <scope>NUCLEOTIDE SEQUENCE</scope>
    <source>
        <strain evidence="2">LMG 31228</strain>
    </source>
</reference>